<dbReference type="InterPro" id="IPR000742">
    <property type="entry name" value="EGF"/>
</dbReference>
<dbReference type="InterPro" id="IPR000152">
    <property type="entry name" value="EGF-type_Asp/Asn_hydroxyl_site"/>
</dbReference>
<dbReference type="InterPro" id="IPR001881">
    <property type="entry name" value="EGF-like_Ca-bd_dom"/>
</dbReference>
<feature type="signal peptide" evidence="9">
    <location>
        <begin position="1"/>
        <end position="29"/>
    </location>
</feature>
<keyword evidence="3" id="KW-0677">Repeat</keyword>
<dbReference type="PANTHER" id="PTHR24049">
    <property type="entry name" value="CRUMBS FAMILY MEMBER"/>
    <property type="match status" value="1"/>
</dbReference>
<feature type="disulfide bond" evidence="6">
    <location>
        <begin position="652"/>
        <end position="661"/>
    </location>
</feature>
<feature type="region of interest" description="Disordered" evidence="7">
    <location>
        <begin position="205"/>
        <end position="390"/>
    </location>
</feature>
<gene>
    <name evidence="11" type="ORF">O3P69_016540</name>
</gene>
<feature type="transmembrane region" description="Helical" evidence="8">
    <location>
        <begin position="782"/>
        <end position="803"/>
    </location>
</feature>
<evidence type="ECO:0000256" key="1">
    <source>
        <dbReference type="ARBA" id="ARBA00022536"/>
    </source>
</evidence>
<dbReference type="GO" id="GO:0005509">
    <property type="term" value="F:calcium ion binding"/>
    <property type="evidence" value="ECO:0007669"/>
    <property type="project" value="InterPro"/>
</dbReference>
<dbReference type="PROSITE" id="PS01186">
    <property type="entry name" value="EGF_2"/>
    <property type="match status" value="7"/>
</dbReference>
<dbReference type="PRINTS" id="PR00010">
    <property type="entry name" value="EGFBLOOD"/>
</dbReference>
<dbReference type="PROSITE" id="PS01187">
    <property type="entry name" value="EGF_CA"/>
    <property type="match status" value="1"/>
</dbReference>
<evidence type="ECO:0000259" key="10">
    <source>
        <dbReference type="PROSITE" id="PS50026"/>
    </source>
</evidence>
<dbReference type="FunFam" id="2.10.25.10:FF:000472">
    <property type="entry name" value="Uncharacterized protein, isoform A"/>
    <property type="match status" value="1"/>
</dbReference>
<dbReference type="SMART" id="SM00181">
    <property type="entry name" value="EGF"/>
    <property type="match status" value="7"/>
</dbReference>
<dbReference type="Pfam" id="PF00008">
    <property type="entry name" value="EGF"/>
    <property type="match status" value="4"/>
</dbReference>
<keyword evidence="2 9" id="KW-0732">Signal</keyword>
<dbReference type="PROSITE" id="PS50026">
    <property type="entry name" value="EGF_3"/>
    <property type="match status" value="7"/>
</dbReference>
<comment type="caution">
    <text evidence="6">Lacks conserved residue(s) required for the propagation of feature annotation.</text>
</comment>
<feature type="disulfide bond" evidence="6">
    <location>
        <begin position="711"/>
        <end position="728"/>
    </location>
</feature>
<keyword evidence="12" id="KW-1185">Reference proteome</keyword>
<dbReference type="FunFam" id="2.10.25.10:FF:000006">
    <property type="entry name" value="Versican core protein-like isoform 1"/>
    <property type="match status" value="1"/>
</dbReference>
<dbReference type="Pfam" id="PF12661">
    <property type="entry name" value="hEGF"/>
    <property type="match status" value="2"/>
</dbReference>
<keyword evidence="8" id="KW-0812">Transmembrane</keyword>
<feature type="disulfide bond" evidence="6">
    <location>
        <begin position="690"/>
        <end position="699"/>
    </location>
</feature>
<feature type="domain" description="EGF-like" evidence="10">
    <location>
        <begin position="626"/>
        <end position="662"/>
    </location>
</feature>
<feature type="chain" id="PRO_5043564606" description="EGF-like domain-containing protein" evidence="9">
    <location>
        <begin position="30"/>
        <end position="888"/>
    </location>
</feature>
<protein>
    <recommendedName>
        <fullName evidence="10">EGF-like domain-containing protein</fullName>
    </recommendedName>
</protein>
<sequence>MAAKLPCSASLVGRVVLVLLVAPGLRVGAALMDWPEGAAQGQIRPIPPFSPSLELARSMGSSPVTPQGRDTPSLDNPRAASTKTSTTPMDDPLEEAAAASGDSENQDVYERGAVYDRSQDLVEEHVDEAPLSDLPLGEEEEQEVCPPRLPQDYITWRRNNRVVRVALPHQVFSSCTPPLRCSVTTTVHRRVFLQDGDTLEVVLQTPPDYTPPAFPQPTSTTTTTATTTTTTTAAPTTSVDTTPTTTTTTTTTSQTTASPTTTTTMSSTAATTTTTTHQESTTKPPLMSTLSTQRPNLTPPPPSRHPTHRPHTPPPHQPITNHTHIFSRVDHPAHPSAPSRRKRQAGIRFPSKPLPTSEGDDEAEARYTTQRGQNGVSIPQQPDGTANQTSMSPLTLWKATVSEWASCSTREGSQVGESGPEGVITITPRLLQVGSNYFIGRSSWSSTECFKLQVTVRSAECGEGSLCSGKGACYTKRDMEHFQCKCCDGYIGSHCEEMDACSGGPCLNAGICVDIQEGHDGDTFQCLCPYGFRGRFCEERTNLCESGPCRNGATCTGNHSSYTCHCPSGWTGTQCTERSVPAVDSSGKAIGCAAGPCEHGVCVETTAQNFRCFCQPGFGGVRCEFEYNECDSNPCVNGGTCVDNIGVYECLCGRGYTGKRCEIKFDLCSDNPCPANLVCVDKGNSYSCECLRGFTEDNCGPHPQLCTPNPCDNGGTCWNLPDANVFYCACRAGFTGTTCQGILQEAHDEAVPETVGVVGTMETAPLDVHLPMDMPFDHMKNIYVAIATLAAALLIFIVVVGVCHCRVNRTYKKFLVKLPRPHKVMPTVKRPRPTSLFEKPRRGDRAGSLRLEAENDGASMPMTASNSSSDAVYYNMDVCDNQELPLIK</sequence>
<dbReference type="Gene3D" id="2.10.25.10">
    <property type="entry name" value="Laminin"/>
    <property type="match status" value="6"/>
</dbReference>
<evidence type="ECO:0000313" key="12">
    <source>
        <dbReference type="Proteomes" id="UP001487740"/>
    </source>
</evidence>
<evidence type="ECO:0000256" key="5">
    <source>
        <dbReference type="ARBA" id="ARBA00023180"/>
    </source>
</evidence>
<feature type="disulfide bond" evidence="6">
    <location>
        <begin position="467"/>
        <end position="484"/>
    </location>
</feature>
<feature type="domain" description="EGF-like" evidence="10">
    <location>
        <begin position="497"/>
        <end position="538"/>
    </location>
</feature>
<keyword evidence="8" id="KW-0472">Membrane</keyword>
<dbReference type="SMART" id="SM00179">
    <property type="entry name" value="EGF_CA"/>
    <property type="match status" value="6"/>
</dbReference>
<feature type="compositionally biased region" description="Low complexity" evidence="7">
    <location>
        <begin position="216"/>
        <end position="282"/>
    </location>
</feature>
<comment type="caution">
    <text evidence="11">The sequence shown here is derived from an EMBL/GenBank/DDBJ whole genome shotgun (WGS) entry which is preliminary data.</text>
</comment>
<evidence type="ECO:0000256" key="6">
    <source>
        <dbReference type="PROSITE-ProRule" id="PRU00076"/>
    </source>
</evidence>
<feature type="domain" description="EGF-like" evidence="10">
    <location>
        <begin position="540"/>
        <end position="576"/>
    </location>
</feature>
<feature type="disulfide bond" evidence="6">
    <location>
        <begin position="614"/>
        <end position="623"/>
    </location>
</feature>
<evidence type="ECO:0000256" key="2">
    <source>
        <dbReference type="ARBA" id="ARBA00022729"/>
    </source>
</evidence>
<dbReference type="Proteomes" id="UP001487740">
    <property type="component" value="Unassembled WGS sequence"/>
</dbReference>
<dbReference type="AlphaFoldDB" id="A0AAW0TDP2"/>
<feature type="region of interest" description="Disordered" evidence="7">
    <location>
        <begin position="827"/>
        <end position="864"/>
    </location>
</feature>
<reference evidence="11 12" key="1">
    <citation type="submission" date="2023-03" db="EMBL/GenBank/DDBJ databases">
        <title>High-quality genome of Scylla paramamosain provides insights in environmental adaptation.</title>
        <authorList>
            <person name="Zhang L."/>
        </authorList>
    </citation>
    <scope>NUCLEOTIDE SEQUENCE [LARGE SCALE GENOMIC DNA]</scope>
    <source>
        <strain evidence="11">LZ_2023a</strain>
        <tissue evidence="11">Muscle</tissue>
    </source>
</reference>
<evidence type="ECO:0000256" key="8">
    <source>
        <dbReference type="SAM" id="Phobius"/>
    </source>
</evidence>
<feature type="disulfide bond" evidence="6">
    <location>
        <begin position="528"/>
        <end position="537"/>
    </location>
</feature>
<keyword evidence="8" id="KW-1133">Transmembrane helix</keyword>
<feature type="domain" description="EGF-like" evidence="10">
    <location>
        <begin position="664"/>
        <end position="700"/>
    </location>
</feature>
<dbReference type="InterPro" id="IPR018097">
    <property type="entry name" value="EGF_Ca-bd_CS"/>
</dbReference>
<evidence type="ECO:0000256" key="7">
    <source>
        <dbReference type="SAM" id="MobiDB-lite"/>
    </source>
</evidence>
<evidence type="ECO:0000256" key="9">
    <source>
        <dbReference type="SAM" id="SignalP"/>
    </source>
</evidence>
<organism evidence="11 12">
    <name type="scientific">Scylla paramamosain</name>
    <name type="common">Mud crab</name>
    <dbReference type="NCBI Taxonomy" id="85552"/>
    <lineage>
        <taxon>Eukaryota</taxon>
        <taxon>Metazoa</taxon>
        <taxon>Ecdysozoa</taxon>
        <taxon>Arthropoda</taxon>
        <taxon>Crustacea</taxon>
        <taxon>Multicrustacea</taxon>
        <taxon>Malacostraca</taxon>
        <taxon>Eumalacostraca</taxon>
        <taxon>Eucarida</taxon>
        <taxon>Decapoda</taxon>
        <taxon>Pleocyemata</taxon>
        <taxon>Brachyura</taxon>
        <taxon>Eubrachyura</taxon>
        <taxon>Portunoidea</taxon>
        <taxon>Portunidae</taxon>
        <taxon>Portuninae</taxon>
        <taxon>Scylla</taxon>
    </lineage>
</organism>
<keyword evidence="1 6" id="KW-0245">EGF-like domain</keyword>
<dbReference type="PROSITE" id="PS00010">
    <property type="entry name" value="ASX_HYDROXYL"/>
    <property type="match status" value="2"/>
</dbReference>
<dbReference type="EMBL" id="JARAKH010000032">
    <property type="protein sequence ID" value="KAK8385828.1"/>
    <property type="molecule type" value="Genomic_DNA"/>
</dbReference>
<dbReference type="PANTHER" id="PTHR24049:SF35">
    <property type="entry name" value="EGF-LIKE DOMAIN-CONTAINING PROTEIN"/>
    <property type="match status" value="1"/>
</dbReference>
<dbReference type="PROSITE" id="PS00022">
    <property type="entry name" value="EGF_1"/>
    <property type="match status" value="6"/>
</dbReference>
<evidence type="ECO:0000256" key="4">
    <source>
        <dbReference type="ARBA" id="ARBA00023157"/>
    </source>
</evidence>
<dbReference type="SUPFAM" id="SSF57196">
    <property type="entry name" value="EGF/Laminin"/>
    <property type="match status" value="6"/>
</dbReference>
<feature type="compositionally biased region" description="Basic and acidic residues" evidence="7">
    <location>
        <begin position="838"/>
        <end position="853"/>
    </location>
</feature>
<feature type="compositionally biased region" description="Polar residues" evidence="7">
    <location>
        <begin position="367"/>
        <end position="390"/>
    </location>
</feature>
<evidence type="ECO:0000256" key="3">
    <source>
        <dbReference type="ARBA" id="ARBA00022737"/>
    </source>
</evidence>
<feature type="region of interest" description="Disordered" evidence="7">
    <location>
        <begin position="40"/>
        <end position="108"/>
    </location>
</feature>
<feature type="disulfide bond" evidence="6">
    <location>
        <begin position="566"/>
        <end position="575"/>
    </location>
</feature>
<accession>A0AAW0TDP2</accession>
<keyword evidence="5" id="KW-0325">Glycoprotein</keyword>
<proteinExistence type="predicted"/>
<feature type="domain" description="EGF-like" evidence="10">
    <location>
        <begin position="457"/>
        <end position="496"/>
    </location>
</feature>
<name>A0AAW0TDP2_SCYPA</name>
<feature type="disulfide bond" evidence="6">
    <location>
        <begin position="486"/>
        <end position="495"/>
    </location>
</feature>
<feature type="domain" description="EGF-like" evidence="10">
    <location>
        <begin position="702"/>
        <end position="740"/>
    </location>
</feature>
<feature type="compositionally biased region" description="Polar residues" evidence="7">
    <location>
        <begin position="59"/>
        <end position="88"/>
    </location>
</feature>
<keyword evidence="4 6" id="KW-1015">Disulfide bond</keyword>
<dbReference type="InterPro" id="IPR051022">
    <property type="entry name" value="Notch_Cell-Fate_Det"/>
</dbReference>
<dbReference type="InterPro" id="IPR013032">
    <property type="entry name" value="EGF-like_CS"/>
</dbReference>
<feature type="disulfide bond" evidence="6">
    <location>
        <begin position="730"/>
        <end position="739"/>
    </location>
</feature>
<evidence type="ECO:0000313" key="11">
    <source>
        <dbReference type="EMBL" id="KAK8385828.1"/>
    </source>
</evidence>
<feature type="disulfide bond" evidence="6">
    <location>
        <begin position="592"/>
        <end position="602"/>
    </location>
</feature>
<dbReference type="CDD" id="cd00054">
    <property type="entry name" value="EGF_CA"/>
    <property type="match status" value="5"/>
</dbReference>
<dbReference type="FunFam" id="2.10.25.10:FF:000066">
    <property type="entry name" value="FAT atypical cadherin 4"/>
    <property type="match status" value="1"/>
</dbReference>
<feature type="domain" description="EGF-like" evidence="10">
    <location>
        <begin position="588"/>
        <end position="624"/>
    </location>
</feature>